<keyword evidence="5" id="KW-1185">Reference proteome</keyword>
<evidence type="ECO:0000313" key="4">
    <source>
        <dbReference type="EMBL" id="TMR11842.1"/>
    </source>
</evidence>
<dbReference type="OrthoDB" id="3691025at2"/>
<dbReference type="PANTHER" id="PTHR43669">
    <property type="entry name" value="5-KETO-D-GLUCONATE 5-REDUCTASE"/>
    <property type="match status" value="1"/>
</dbReference>
<proteinExistence type="inferred from homology"/>
<dbReference type="PANTHER" id="PTHR43669:SF8">
    <property type="entry name" value="SHORT-CHAIN TYPE DEHYDROGENASE_REDUCTASE-RELATED"/>
    <property type="match status" value="1"/>
</dbReference>
<reference evidence="4 5" key="1">
    <citation type="submission" date="2019-05" db="EMBL/GenBank/DDBJ databases">
        <title>Draft genome sequence of Nonomuraea zeae DSM 100528.</title>
        <authorList>
            <person name="Saricaoglu S."/>
            <person name="Isik K."/>
        </authorList>
    </citation>
    <scope>NUCLEOTIDE SEQUENCE [LARGE SCALE GENOMIC DNA]</scope>
    <source>
        <strain evidence="4 5">DSM 100528</strain>
    </source>
</reference>
<dbReference type="AlphaFoldDB" id="A0A5S4F6L8"/>
<evidence type="ECO:0000256" key="3">
    <source>
        <dbReference type="RuleBase" id="RU000363"/>
    </source>
</evidence>
<dbReference type="InterPro" id="IPR020904">
    <property type="entry name" value="Sc_DH/Rdtase_CS"/>
</dbReference>
<dbReference type="InterPro" id="IPR036291">
    <property type="entry name" value="NAD(P)-bd_dom_sf"/>
</dbReference>
<dbReference type="Gene3D" id="3.40.50.720">
    <property type="entry name" value="NAD(P)-binding Rossmann-like Domain"/>
    <property type="match status" value="1"/>
</dbReference>
<accession>A0A5S4F6L8</accession>
<gene>
    <name evidence="4" type="ORF">ETD85_58925</name>
</gene>
<dbReference type="EMBL" id="VCKX01000463">
    <property type="protein sequence ID" value="TMR11842.1"/>
    <property type="molecule type" value="Genomic_DNA"/>
</dbReference>
<evidence type="ECO:0000256" key="2">
    <source>
        <dbReference type="ARBA" id="ARBA00023002"/>
    </source>
</evidence>
<keyword evidence="2" id="KW-0560">Oxidoreductase</keyword>
<dbReference type="InterPro" id="IPR002347">
    <property type="entry name" value="SDR_fam"/>
</dbReference>
<dbReference type="PRINTS" id="PR00080">
    <property type="entry name" value="SDRFAMILY"/>
</dbReference>
<name>A0A5S4F6L8_9ACTN</name>
<evidence type="ECO:0000313" key="5">
    <source>
        <dbReference type="Proteomes" id="UP000306628"/>
    </source>
</evidence>
<dbReference type="RefSeq" id="WP_138698523.1">
    <property type="nucleotide sequence ID" value="NZ_JBHSAZ010000026.1"/>
</dbReference>
<organism evidence="4 5">
    <name type="scientific">Nonomuraea zeae</name>
    <dbReference type="NCBI Taxonomy" id="1642303"/>
    <lineage>
        <taxon>Bacteria</taxon>
        <taxon>Bacillati</taxon>
        <taxon>Actinomycetota</taxon>
        <taxon>Actinomycetes</taxon>
        <taxon>Streptosporangiales</taxon>
        <taxon>Streptosporangiaceae</taxon>
        <taxon>Nonomuraea</taxon>
    </lineage>
</organism>
<dbReference type="SUPFAM" id="SSF51735">
    <property type="entry name" value="NAD(P)-binding Rossmann-fold domains"/>
    <property type="match status" value="1"/>
</dbReference>
<comment type="similarity">
    <text evidence="1 3">Belongs to the short-chain dehydrogenases/reductases (SDR) family.</text>
</comment>
<dbReference type="PROSITE" id="PS00061">
    <property type="entry name" value="ADH_SHORT"/>
    <property type="match status" value="1"/>
</dbReference>
<dbReference type="GO" id="GO:0016491">
    <property type="term" value="F:oxidoreductase activity"/>
    <property type="evidence" value="ECO:0007669"/>
    <property type="project" value="UniProtKB-KW"/>
</dbReference>
<dbReference type="Proteomes" id="UP000306628">
    <property type="component" value="Unassembled WGS sequence"/>
</dbReference>
<sequence length="273" mass="28284">MRVRDKVVVVTGGASGIGRALALRFAAEGAVGVVVADLDEAGAQAVAGEIGDRATAVQVDVSSEPQVAALANTPFGPVDLFCSNAGIIGGHGLDAPEQEWTSLYAVNVLAHVYAARAVVPSMIARGGGYLLNTCSAAGLISCPGDAPYAVTKAAAIAFAEWVSIHYATKGVKVSVLCPQGVRTAMLAHGIQEDHVTARAVAASGVILDPSDVATAVVEGLEAERFHIFPHPEVAEYARRKSDDPDRWLAGMSQFVDTLTQPRFATPIDNPTEA</sequence>
<evidence type="ECO:0000256" key="1">
    <source>
        <dbReference type="ARBA" id="ARBA00006484"/>
    </source>
</evidence>
<protein>
    <submittedName>
        <fullName evidence="4">SDR family NAD(P)-dependent oxidoreductase</fullName>
    </submittedName>
</protein>
<comment type="caution">
    <text evidence="4">The sequence shown here is derived from an EMBL/GenBank/DDBJ whole genome shotgun (WGS) entry which is preliminary data.</text>
</comment>
<dbReference type="PRINTS" id="PR00081">
    <property type="entry name" value="GDHRDH"/>
</dbReference>
<dbReference type="Pfam" id="PF00106">
    <property type="entry name" value="adh_short"/>
    <property type="match status" value="1"/>
</dbReference>